<keyword evidence="6" id="KW-1185">Reference proteome</keyword>
<keyword evidence="1" id="KW-0805">Transcription regulation</keyword>
<dbReference type="PRINTS" id="PR00598">
    <property type="entry name" value="HTHMARR"/>
</dbReference>
<dbReference type="AlphaFoldDB" id="D3MT75"/>
<evidence type="ECO:0000256" key="3">
    <source>
        <dbReference type="ARBA" id="ARBA00023163"/>
    </source>
</evidence>
<dbReference type="EMBL" id="ADJN01000057">
    <property type="protein sequence ID" value="EFD04684.1"/>
    <property type="molecule type" value="Genomic_DNA"/>
</dbReference>
<dbReference type="SMART" id="SM00347">
    <property type="entry name" value="HTH_MARR"/>
    <property type="match status" value="1"/>
</dbReference>
<dbReference type="eggNOG" id="COG1846">
    <property type="taxonomic scope" value="Bacteria"/>
</dbReference>
<dbReference type="GO" id="GO:0003677">
    <property type="term" value="F:DNA binding"/>
    <property type="evidence" value="ECO:0007669"/>
    <property type="project" value="UniProtKB-KW"/>
</dbReference>
<organism evidence="5 6">
    <name type="scientific">Peptostreptococcus anaerobius 653-L</name>
    <dbReference type="NCBI Taxonomy" id="596329"/>
    <lineage>
        <taxon>Bacteria</taxon>
        <taxon>Bacillati</taxon>
        <taxon>Bacillota</taxon>
        <taxon>Clostridia</taxon>
        <taxon>Peptostreptococcales</taxon>
        <taxon>Peptostreptococcaceae</taxon>
        <taxon>Peptostreptococcus</taxon>
    </lineage>
</organism>
<dbReference type="PROSITE" id="PS50995">
    <property type="entry name" value="HTH_MARR_2"/>
    <property type="match status" value="1"/>
</dbReference>
<evidence type="ECO:0000259" key="4">
    <source>
        <dbReference type="PROSITE" id="PS50995"/>
    </source>
</evidence>
<dbReference type="Proteomes" id="UP000004206">
    <property type="component" value="Unassembled WGS sequence"/>
</dbReference>
<keyword evidence="2" id="KW-0238">DNA-binding</keyword>
<dbReference type="OrthoDB" id="1707673at2"/>
<dbReference type="InterPro" id="IPR036388">
    <property type="entry name" value="WH-like_DNA-bd_sf"/>
</dbReference>
<evidence type="ECO:0000256" key="2">
    <source>
        <dbReference type="ARBA" id="ARBA00023125"/>
    </source>
</evidence>
<comment type="caution">
    <text evidence="5">The sequence shown here is derived from an EMBL/GenBank/DDBJ whole genome shotgun (WGS) entry which is preliminary data.</text>
</comment>
<evidence type="ECO:0000256" key="1">
    <source>
        <dbReference type="ARBA" id="ARBA00023015"/>
    </source>
</evidence>
<dbReference type="InterPro" id="IPR000835">
    <property type="entry name" value="HTH_MarR-typ"/>
</dbReference>
<gene>
    <name evidence="5" type="ORF">HMPREF0631_1095</name>
</gene>
<evidence type="ECO:0000313" key="5">
    <source>
        <dbReference type="EMBL" id="EFD04684.1"/>
    </source>
</evidence>
<dbReference type="Gene3D" id="1.10.10.10">
    <property type="entry name" value="Winged helix-like DNA-binding domain superfamily/Winged helix DNA-binding domain"/>
    <property type="match status" value="1"/>
</dbReference>
<dbReference type="GeneID" id="79843142"/>
<dbReference type="Pfam" id="PF01047">
    <property type="entry name" value="MarR"/>
    <property type="match status" value="1"/>
</dbReference>
<reference evidence="5 6" key="1">
    <citation type="submission" date="2010-01" db="EMBL/GenBank/DDBJ databases">
        <authorList>
            <person name="Dodson R."/>
            <person name="Madupu R."/>
            <person name="Durkin A.S."/>
            <person name="Torralba M."/>
            <person name="Methe B."/>
            <person name="Sutton G.G."/>
            <person name="Strausberg R.L."/>
            <person name="Nelson K.E."/>
        </authorList>
    </citation>
    <scope>NUCLEOTIDE SEQUENCE [LARGE SCALE GENOMIC DNA]</scope>
    <source>
        <strain evidence="5 6">653-L</strain>
    </source>
</reference>
<dbReference type="RefSeq" id="WP_002844044.1">
    <property type="nucleotide sequence ID" value="NZ_ADJN01000057.1"/>
</dbReference>
<evidence type="ECO:0000313" key="6">
    <source>
        <dbReference type="Proteomes" id="UP000004206"/>
    </source>
</evidence>
<keyword evidence="3" id="KW-0804">Transcription</keyword>
<name>D3MT75_9FIRM</name>
<protein>
    <submittedName>
        <fullName evidence="5">Transcriptional regulator, MarR family</fullName>
    </submittedName>
</protein>
<dbReference type="GO" id="GO:0003700">
    <property type="term" value="F:DNA-binding transcription factor activity"/>
    <property type="evidence" value="ECO:0007669"/>
    <property type="project" value="InterPro"/>
</dbReference>
<accession>D3MT75</accession>
<dbReference type="SUPFAM" id="SSF46785">
    <property type="entry name" value="Winged helix' DNA-binding domain"/>
    <property type="match status" value="1"/>
</dbReference>
<dbReference type="InterPro" id="IPR036390">
    <property type="entry name" value="WH_DNA-bd_sf"/>
</dbReference>
<proteinExistence type="predicted"/>
<feature type="domain" description="HTH marR-type" evidence="4">
    <location>
        <begin position="2"/>
        <end position="142"/>
    </location>
</feature>
<sequence length="150" mass="17160">MQNSIETTISFLVKSLPKLFNDFYLEDIKKFISDKNVNKTQLRALTFIKNYGAINMTELCNMLNIEKGSLTTMIDDLVEKGYVERVNDKKDRRRYIIVMTEAGDLLSDNFMTYLKGSLEQKMGNIGMDKMSSMVASMENIINITESISAK</sequence>
<dbReference type="PANTHER" id="PTHR42756:SF1">
    <property type="entry name" value="TRANSCRIPTIONAL REPRESSOR OF EMRAB OPERON"/>
    <property type="match status" value="1"/>
</dbReference>
<dbReference type="PANTHER" id="PTHR42756">
    <property type="entry name" value="TRANSCRIPTIONAL REGULATOR, MARR"/>
    <property type="match status" value="1"/>
</dbReference>